<dbReference type="AlphaFoldDB" id="A0A9K3D1G8"/>
<evidence type="ECO:0000313" key="3">
    <source>
        <dbReference type="Proteomes" id="UP000265618"/>
    </source>
</evidence>
<feature type="region of interest" description="Disordered" evidence="1">
    <location>
        <begin position="1"/>
        <end position="166"/>
    </location>
</feature>
<protein>
    <submittedName>
        <fullName evidence="2">Uncharacterized protein</fullName>
    </submittedName>
</protein>
<dbReference type="Proteomes" id="UP000265618">
    <property type="component" value="Unassembled WGS sequence"/>
</dbReference>
<gene>
    <name evidence="2" type="ORF">KIPB_009313</name>
</gene>
<keyword evidence="3" id="KW-1185">Reference proteome</keyword>
<evidence type="ECO:0000256" key="1">
    <source>
        <dbReference type="SAM" id="MobiDB-lite"/>
    </source>
</evidence>
<feature type="compositionally biased region" description="Basic residues" evidence="1">
    <location>
        <begin position="124"/>
        <end position="139"/>
    </location>
</feature>
<evidence type="ECO:0000313" key="2">
    <source>
        <dbReference type="EMBL" id="GIQ87303.1"/>
    </source>
</evidence>
<organism evidence="2 3">
    <name type="scientific">Kipferlia bialata</name>
    <dbReference type="NCBI Taxonomy" id="797122"/>
    <lineage>
        <taxon>Eukaryota</taxon>
        <taxon>Metamonada</taxon>
        <taxon>Carpediemonas-like organisms</taxon>
        <taxon>Kipferlia</taxon>
    </lineage>
</organism>
<dbReference type="EMBL" id="BDIP01003122">
    <property type="protein sequence ID" value="GIQ87303.1"/>
    <property type="molecule type" value="Genomic_DNA"/>
</dbReference>
<name>A0A9K3D1G8_9EUKA</name>
<proteinExistence type="predicted"/>
<accession>A0A9K3D1G8</accession>
<comment type="caution">
    <text evidence="2">The sequence shown here is derived from an EMBL/GenBank/DDBJ whole genome shotgun (WGS) entry which is preliminary data.</text>
</comment>
<sequence length="166" mass="17973">MGSSNTFAALHGVTKSEPVIEPVSAKKGAKKGKGASGPSKRALWKAKRRVEGKPTKRVNTKKPKTKAPDAAAETVVASEPKPEVAEDAKDAKTEAKPKVKAPKKKKEPKPPVYDEEGNVITRRAAQRRKQQAKRRKAHPNRGGQGAGQWQGQYAEDEGGNNWQSGY</sequence>
<feature type="compositionally biased region" description="Basic residues" evidence="1">
    <location>
        <begin position="55"/>
        <end position="65"/>
    </location>
</feature>
<feature type="compositionally biased region" description="Basic and acidic residues" evidence="1">
    <location>
        <begin position="80"/>
        <end position="97"/>
    </location>
</feature>
<feature type="compositionally biased region" description="Basic residues" evidence="1">
    <location>
        <begin position="98"/>
        <end position="107"/>
    </location>
</feature>
<reference evidence="2 3" key="1">
    <citation type="journal article" date="2018" name="PLoS ONE">
        <title>The draft genome of Kipferlia bialata reveals reductive genome evolution in fornicate parasites.</title>
        <authorList>
            <person name="Tanifuji G."/>
            <person name="Takabayashi S."/>
            <person name="Kume K."/>
            <person name="Takagi M."/>
            <person name="Nakayama T."/>
            <person name="Kamikawa R."/>
            <person name="Inagaki Y."/>
            <person name="Hashimoto T."/>
        </authorList>
    </citation>
    <scope>NUCLEOTIDE SEQUENCE [LARGE SCALE GENOMIC DNA]</scope>
    <source>
        <strain evidence="2">NY0173</strain>
    </source>
</reference>